<evidence type="ECO:0000313" key="6">
    <source>
        <dbReference type="EMBL" id="PSW17214.1"/>
    </source>
</evidence>
<dbReference type="Pfam" id="PF00126">
    <property type="entry name" value="HTH_1"/>
    <property type="match status" value="1"/>
</dbReference>
<dbReference type="PANTHER" id="PTHR30537:SF5">
    <property type="entry name" value="HTH-TYPE TRANSCRIPTIONAL ACTIVATOR TTDR-RELATED"/>
    <property type="match status" value="1"/>
</dbReference>
<dbReference type="PROSITE" id="PS50931">
    <property type="entry name" value="HTH_LYSR"/>
    <property type="match status" value="1"/>
</dbReference>
<dbReference type="Proteomes" id="UP000241771">
    <property type="component" value="Unassembled WGS sequence"/>
</dbReference>
<evidence type="ECO:0000313" key="7">
    <source>
        <dbReference type="Proteomes" id="UP000241771"/>
    </source>
</evidence>
<proteinExistence type="inferred from homology"/>
<dbReference type="PANTHER" id="PTHR30537">
    <property type="entry name" value="HTH-TYPE TRANSCRIPTIONAL REGULATOR"/>
    <property type="match status" value="1"/>
</dbReference>
<protein>
    <submittedName>
        <fullName evidence="6">LysR family transcriptional regulator</fullName>
    </submittedName>
</protein>
<keyword evidence="3" id="KW-0238">DNA-binding</keyword>
<dbReference type="Gene3D" id="1.10.10.10">
    <property type="entry name" value="Winged helix-like DNA-binding domain superfamily/Winged helix DNA-binding domain"/>
    <property type="match status" value="1"/>
</dbReference>
<comment type="caution">
    <text evidence="6">The sequence shown here is derived from an EMBL/GenBank/DDBJ whole genome shotgun (WGS) entry which is preliminary data.</text>
</comment>
<dbReference type="InterPro" id="IPR036388">
    <property type="entry name" value="WH-like_DNA-bd_sf"/>
</dbReference>
<organism evidence="6 7">
    <name type="scientific">Photobacterium sanctipauli</name>
    <dbReference type="NCBI Taxonomy" id="1342794"/>
    <lineage>
        <taxon>Bacteria</taxon>
        <taxon>Pseudomonadati</taxon>
        <taxon>Pseudomonadota</taxon>
        <taxon>Gammaproteobacteria</taxon>
        <taxon>Vibrionales</taxon>
        <taxon>Vibrionaceae</taxon>
        <taxon>Photobacterium</taxon>
    </lineage>
</organism>
<evidence type="ECO:0000256" key="4">
    <source>
        <dbReference type="ARBA" id="ARBA00023163"/>
    </source>
</evidence>
<dbReference type="InterPro" id="IPR005119">
    <property type="entry name" value="LysR_subst-bd"/>
</dbReference>
<accession>A0A2T3NNC8</accession>
<evidence type="ECO:0000256" key="1">
    <source>
        <dbReference type="ARBA" id="ARBA00009437"/>
    </source>
</evidence>
<name>A0A2T3NNC8_9GAMM</name>
<dbReference type="GO" id="GO:0043565">
    <property type="term" value="F:sequence-specific DNA binding"/>
    <property type="evidence" value="ECO:0007669"/>
    <property type="project" value="TreeGrafter"/>
</dbReference>
<keyword evidence="2" id="KW-0805">Transcription regulation</keyword>
<keyword evidence="4" id="KW-0804">Transcription</keyword>
<dbReference type="InterPro" id="IPR000847">
    <property type="entry name" value="LysR_HTH_N"/>
</dbReference>
<keyword evidence="7" id="KW-1185">Reference proteome</keyword>
<feature type="domain" description="HTH lysR-type" evidence="5">
    <location>
        <begin position="11"/>
        <end position="46"/>
    </location>
</feature>
<dbReference type="AlphaFoldDB" id="A0A2T3NNC8"/>
<dbReference type="GO" id="GO:0006351">
    <property type="term" value="P:DNA-templated transcription"/>
    <property type="evidence" value="ECO:0007669"/>
    <property type="project" value="TreeGrafter"/>
</dbReference>
<evidence type="ECO:0000256" key="3">
    <source>
        <dbReference type="ARBA" id="ARBA00023125"/>
    </source>
</evidence>
<dbReference type="CDD" id="cd08422">
    <property type="entry name" value="PBP2_CrgA_like"/>
    <property type="match status" value="1"/>
</dbReference>
<dbReference type="Pfam" id="PF03466">
    <property type="entry name" value="LysR_substrate"/>
    <property type="match status" value="1"/>
</dbReference>
<dbReference type="Gene3D" id="3.40.190.290">
    <property type="match status" value="1"/>
</dbReference>
<sequence>MIAVALPQQQKKLSMPKSTVSRSISRLETDLNIRLLERNSRNLRLTTEGEQFYHHCQLMMEQLAATQATLSGFAQVPSGKLTVSLPAGFNVEFIQSELVHFLNQYPEIQLDLQIAHSHQDLYHGNIDLAVQIGPLPDSELIAIKLIESPQIWVGSPHYLEQYTDELQCQDVTITSLKKHSKIQLIHPQQYNFKMHFKGGEDVLFEPPVAQCNDALTVRQAVITGAGIALLPKLLVQRALNTGELIEFAKEREVHPKTALYAVYPSNKFLSEKTRLFIQFLKDAIANNDNKDD</sequence>
<dbReference type="EMBL" id="PYMA01000015">
    <property type="protein sequence ID" value="PSW17214.1"/>
    <property type="molecule type" value="Genomic_DNA"/>
</dbReference>
<comment type="similarity">
    <text evidence="1">Belongs to the LysR transcriptional regulatory family.</text>
</comment>
<reference evidence="6 7" key="1">
    <citation type="submission" date="2018-01" db="EMBL/GenBank/DDBJ databases">
        <title>Whole genome sequencing of Histamine producing bacteria.</title>
        <authorList>
            <person name="Butler K."/>
        </authorList>
    </citation>
    <scope>NUCLEOTIDE SEQUENCE [LARGE SCALE GENOMIC DNA]</scope>
    <source>
        <strain evidence="6 7">DSM 100436</strain>
    </source>
</reference>
<dbReference type="InterPro" id="IPR036390">
    <property type="entry name" value="WH_DNA-bd_sf"/>
</dbReference>
<evidence type="ECO:0000256" key="2">
    <source>
        <dbReference type="ARBA" id="ARBA00023015"/>
    </source>
</evidence>
<dbReference type="SUPFAM" id="SSF46785">
    <property type="entry name" value="Winged helix' DNA-binding domain"/>
    <property type="match status" value="1"/>
</dbReference>
<dbReference type="SUPFAM" id="SSF53850">
    <property type="entry name" value="Periplasmic binding protein-like II"/>
    <property type="match status" value="1"/>
</dbReference>
<dbReference type="GO" id="GO:0003700">
    <property type="term" value="F:DNA-binding transcription factor activity"/>
    <property type="evidence" value="ECO:0007669"/>
    <property type="project" value="InterPro"/>
</dbReference>
<dbReference type="InterPro" id="IPR058163">
    <property type="entry name" value="LysR-type_TF_proteobact-type"/>
</dbReference>
<evidence type="ECO:0000259" key="5">
    <source>
        <dbReference type="PROSITE" id="PS50931"/>
    </source>
</evidence>
<gene>
    <name evidence="6" type="ORF">C9I98_19600</name>
</gene>